<dbReference type="GO" id="GO:0003723">
    <property type="term" value="F:RNA binding"/>
    <property type="evidence" value="ECO:0007669"/>
    <property type="project" value="UniProtKB-UniRule"/>
</dbReference>
<reference evidence="3" key="1">
    <citation type="submission" date="2016-11" db="UniProtKB">
        <authorList>
            <consortium name="WormBaseParasite"/>
        </authorList>
    </citation>
    <scope>IDENTIFICATION</scope>
    <source>
        <strain evidence="3">pt0022</strain>
    </source>
</reference>
<dbReference type="STRING" id="6293.A0A1I8ESK5"/>
<dbReference type="GO" id="GO:0010468">
    <property type="term" value="P:regulation of gene expression"/>
    <property type="evidence" value="ECO:0007669"/>
    <property type="project" value="TreeGrafter"/>
</dbReference>
<keyword evidence="1" id="KW-0238">DNA-binding</keyword>
<dbReference type="PANTHER" id="PTHR15341">
    <property type="entry name" value="SUN-COR STEROID HORMONE RECEPTOR CO-REPRESSOR"/>
    <property type="match status" value="1"/>
</dbReference>
<dbReference type="PANTHER" id="PTHR15341:SF3">
    <property type="entry name" value="NUCLEAR NUCLEIC ACID-BINDING PROTEIN C1D"/>
    <property type="match status" value="1"/>
</dbReference>
<dbReference type="GO" id="GO:0000460">
    <property type="term" value="P:maturation of 5.8S rRNA"/>
    <property type="evidence" value="ECO:0007669"/>
    <property type="project" value="TreeGrafter"/>
</dbReference>
<sequence length="241" mass="27926">MQNVFAFRYFRDLLIGCFVEALRLMMSDSIPPEVVEQLRRFNEALTVLEDTYLKHFSNSLEENSQRPPLEKLEIDLMSVFVINSLYWMLLCTHGQKPKENEVLQNEINRTKEYMGRLKQLEERKAAPCLNQRAAKSFVRNALWEPKQQQRSGTSNHSCEEDAGKGDEQCEMESGNDYSISLEEEEAEIDEDQMEEDETVFNSHLVKSAVKRSPREANITMTGGTLPKKKRLSCCRTFVDEI</sequence>
<dbReference type="AlphaFoldDB" id="A0A1I8ESK5"/>
<dbReference type="GO" id="GO:0005730">
    <property type="term" value="C:nucleolus"/>
    <property type="evidence" value="ECO:0007669"/>
    <property type="project" value="UniProtKB-SubCell"/>
</dbReference>
<feature type="compositionally biased region" description="Polar residues" evidence="2">
    <location>
        <begin position="146"/>
        <end position="156"/>
    </location>
</feature>
<comment type="subunit">
    <text evidence="1">Monomer and homodimer.</text>
</comment>
<keyword evidence="1" id="KW-0963">Cytoplasm</keyword>
<evidence type="ECO:0000256" key="1">
    <source>
        <dbReference type="RuleBase" id="RU368003"/>
    </source>
</evidence>
<comment type="similarity">
    <text evidence="1">Belongs to the C1D family.</text>
</comment>
<evidence type="ECO:0000313" key="3">
    <source>
        <dbReference type="WBParaSite" id="maker-PairedContig_448-snap-gene-0.3-mRNA-1"/>
    </source>
</evidence>
<name>A0A1I8ESK5_WUCBA</name>
<dbReference type="WBParaSite" id="maker-PairedContig_448-snap-gene-0.3-mRNA-1">
    <property type="protein sequence ID" value="maker-PairedContig_448-snap-gene-0.3-mRNA-1"/>
    <property type="gene ID" value="maker-PairedContig_448-snap-gene-0.3"/>
</dbReference>
<keyword evidence="1" id="KW-0539">Nucleus</keyword>
<dbReference type="GO" id="GO:0005737">
    <property type="term" value="C:cytoplasm"/>
    <property type="evidence" value="ECO:0007669"/>
    <property type="project" value="UniProtKB-SubCell"/>
</dbReference>
<accession>A0A1I8ESK5</accession>
<protein>
    <recommendedName>
        <fullName evidence="1">Nuclear nucleic acid-binding protein C1D</fullName>
    </recommendedName>
</protein>
<comment type="subcellular location">
    <subcellularLocation>
        <location evidence="1">Cytoplasm</location>
    </subcellularLocation>
    <subcellularLocation>
        <location evidence="1">Nucleus</location>
        <location evidence="1">Nucleolus</location>
    </subcellularLocation>
    <subcellularLocation>
        <location evidence="1">Nucleus</location>
    </subcellularLocation>
</comment>
<feature type="region of interest" description="Disordered" evidence="2">
    <location>
        <begin position="144"/>
        <end position="174"/>
    </location>
</feature>
<keyword evidence="1" id="KW-0694">RNA-binding</keyword>
<proteinExistence type="inferred from homology"/>
<evidence type="ECO:0000256" key="2">
    <source>
        <dbReference type="SAM" id="MobiDB-lite"/>
    </source>
</evidence>
<feature type="compositionally biased region" description="Basic and acidic residues" evidence="2">
    <location>
        <begin position="157"/>
        <end position="167"/>
    </location>
</feature>
<dbReference type="GO" id="GO:0003677">
    <property type="term" value="F:DNA binding"/>
    <property type="evidence" value="ECO:0007669"/>
    <property type="project" value="UniProtKB-KW"/>
</dbReference>
<dbReference type="GO" id="GO:0000178">
    <property type="term" value="C:exosome (RNase complex)"/>
    <property type="evidence" value="ECO:0007669"/>
    <property type="project" value="TreeGrafter"/>
</dbReference>
<organism evidence="3">
    <name type="scientific">Wuchereria bancrofti</name>
    <dbReference type="NCBI Taxonomy" id="6293"/>
    <lineage>
        <taxon>Eukaryota</taxon>
        <taxon>Metazoa</taxon>
        <taxon>Ecdysozoa</taxon>
        <taxon>Nematoda</taxon>
        <taxon>Chromadorea</taxon>
        <taxon>Rhabditida</taxon>
        <taxon>Spirurina</taxon>
        <taxon>Spiruromorpha</taxon>
        <taxon>Filarioidea</taxon>
        <taxon>Onchocercidae</taxon>
        <taxon>Wuchereria</taxon>
    </lineage>
</organism>
<dbReference type="InterPro" id="IPR011082">
    <property type="entry name" value="Exosome-assoc_fac/DNA_repair"/>
</dbReference>
<keyword evidence="1" id="KW-0698">rRNA processing</keyword>
<comment type="function">
    <text evidence="1">Plays a role in the recruitment of the exosome to pre-rRNA to mediate the 3'-5' end processing of the 5.8S rRNA.</text>
</comment>